<evidence type="ECO:0000256" key="7">
    <source>
        <dbReference type="ARBA" id="ARBA00023029"/>
    </source>
</evidence>
<protein>
    <recommendedName>
        <fullName evidence="10">DNA gyrase subunit B</fullName>
        <ecNumber evidence="10">5.6.2.2</ecNumber>
    </recommendedName>
</protein>
<dbReference type="SUPFAM" id="SSF54211">
    <property type="entry name" value="Ribosomal protein S5 domain 2-like"/>
    <property type="match status" value="1"/>
</dbReference>
<dbReference type="PROSITE" id="PS50880">
    <property type="entry name" value="TOPRIM"/>
    <property type="match status" value="1"/>
</dbReference>
<dbReference type="PANTHER" id="PTHR45866:SF1">
    <property type="entry name" value="DNA GYRASE SUBUNIT B, MITOCHONDRIAL"/>
    <property type="match status" value="1"/>
</dbReference>
<keyword evidence="4 10" id="KW-0547">Nucleotide-binding</keyword>
<dbReference type="CDD" id="cd00822">
    <property type="entry name" value="TopoII_Trans_DNA_gyrase"/>
    <property type="match status" value="1"/>
</dbReference>
<dbReference type="EMBL" id="JAOPJZ010000006">
    <property type="protein sequence ID" value="MCU4752221.1"/>
    <property type="molecule type" value="Genomic_DNA"/>
</dbReference>
<evidence type="ECO:0000313" key="12">
    <source>
        <dbReference type="EMBL" id="MCU4752221.1"/>
    </source>
</evidence>
<feature type="binding site" evidence="10">
    <location>
        <position position="433"/>
    </location>
    <ligand>
        <name>Mg(2+)</name>
        <dbReference type="ChEBI" id="CHEBI:18420"/>
        <label>1</label>
        <note>catalytic</note>
    </ligand>
</feature>
<dbReference type="FunFam" id="3.40.50.670:FF:000002">
    <property type="entry name" value="DNA gyrase subunit B"/>
    <property type="match status" value="1"/>
</dbReference>
<dbReference type="CDD" id="cd03366">
    <property type="entry name" value="TOPRIM_TopoIIA_GyrB"/>
    <property type="match status" value="1"/>
</dbReference>
<dbReference type="InterPro" id="IPR000565">
    <property type="entry name" value="Topo_IIA_B"/>
</dbReference>
<evidence type="ECO:0000256" key="8">
    <source>
        <dbReference type="ARBA" id="ARBA00023125"/>
    </source>
</evidence>
<keyword evidence="10" id="KW-0963">Cytoplasm</keyword>
<dbReference type="GO" id="GO:0006261">
    <property type="term" value="P:DNA-templated DNA replication"/>
    <property type="evidence" value="ECO:0007669"/>
    <property type="project" value="UniProtKB-UniRule"/>
</dbReference>
<keyword evidence="13" id="KW-1185">Reference proteome</keyword>
<dbReference type="Proteomes" id="UP001321047">
    <property type="component" value="Unassembled WGS sequence"/>
</dbReference>
<dbReference type="Pfam" id="PF00986">
    <property type="entry name" value="DNA_gyraseB_C"/>
    <property type="match status" value="1"/>
</dbReference>
<dbReference type="InterPro" id="IPR003594">
    <property type="entry name" value="HATPase_dom"/>
</dbReference>
<dbReference type="InterPro" id="IPR014721">
    <property type="entry name" value="Ribsml_uS5_D2-typ_fold_subgr"/>
</dbReference>
<dbReference type="Gene3D" id="3.30.230.10">
    <property type="match status" value="1"/>
</dbReference>
<dbReference type="SUPFAM" id="SSF56719">
    <property type="entry name" value="Type II DNA topoisomerase"/>
    <property type="match status" value="1"/>
</dbReference>
<dbReference type="SUPFAM" id="SSF55874">
    <property type="entry name" value="ATPase domain of HSP90 chaperone/DNA topoisomerase II/histidine kinase"/>
    <property type="match status" value="1"/>
</dbReference>
<dbReference type="GO" id="GO:0005694">
    <property type="term" value="C:chromosome"/>
    <property type="evidence" value="ECO:0007669"/>
    <property type="project" value="InterPro"/>
</dbReference>
<evidence type="ECO:0000259" key="11">
    <source>
        <dbReference type="PROSITE" id="PS50880"/>
    </source>
</evidence>
<dbReference type="InterPro" id="IPR013506">
    <property type="entry name" value="Topo_IIA_bsu_dom2"/>
</dbReference>
<evidence type="ECO:0000256" key="1">
    <source>
        <dbReference type="ARBA" id="ARBA00000185"/>
    </source>
</evidence>
<dbReference type="RefSeq" id="WP_342808563.1">
    <property type="nucleotide sequence ID" value="NZ_JAOPJZ010000006.1"/>
</dbReference>
<dbReference type="InterPro" id="IPR001241">
    <property type="entry name" value="Topo_IIA"/>
</dbReference>
<keyword evidence="9 10" id="KW-0413">Isomerase</keyword>
<comment type="subcellular location">
    <subcellularLocation>
        <location evidence="10">Cytoplasm</location>
    </subcellularLocation>
</comment>
<feature type="binding site" evidence="10">
    <location>
        <position position="506"/>
    </location>
    <ligand>
        <name>Mg(2+)</name>
        <dbReference type="ChEBI" id="CHEBI:18420"/>
        <label>1</label>
        <note>catalytic</note>
    </ligand>
</feature>
<evidence type="ECO:0000256" key="5">
    <source>
        <dbReference type="ARBA" id="ARBA00022840"/>
    </source>
</evidence>
<accession>A0AAP2Z7Q3</accession>
<comment type="catalytic activity">
    <reaction evidence="1 10">
        <text>ATP-dependent breakage, passage and rejoining of double-stranded DNA.</text>
        <dbReference type="EC" id="5.6.2.2"/>
    </reaction>
</comment>
<evidence type="ECO:0000256" key="4">
    <source>
        <dbReference type="ARBA" id="ARBA00022741"/>
    </source>
</evidence>
<keyword evidence="3 10" id="KW-0479">Metal-binding</keyword>
<dbReference type="EC" id="5.6.2.2" evidence="10"/>
<evidence type="ECO:0000256" key="10">
    <source>
        <dbReference type="HAMAP-Rule" id="MF_01898"/>
    </source>
</evidence>
<reference evidence="12 13" key="1">
    <citation type="submission" date="2022-09" db="EMBL/GenBank/DDBJ databases">
        <title>Enrichment on poylsaccharides allowed isolation of novel metabolic and taxonomic groups of Haloarchaea.</title>
        <authorList>
            <person name="Sorokin D.Y."/>
            <person name="Elcheninov A.G."/>
            <person name="Khizhniak T.V."/>
            <person name="Kolganova T.V."/>
            <person name="Kublanov I.V."/>
        </authorList>
    </citation>
    <scope>NUCLEOTIDE SEQUENCE [LARGE SCALE GENOMIC DNA]</scope>
    <source>
        <strain evidence="12 13">AArc-curdl1</strain>
    </source>
</reference>
<keyword evidence="5 10" id="KW-0067">ATP-binding</keyword>
<dbReference type="InterPro" id="IPR036890">
    <property type="entry name" value="HATPase_C_sf"/>
</dbReference>
<dbReference type="Gene3D" id="3.40.50.670">
    <property type="match status" value="1"/>
</dbReference>
<dbReference type="GO" id="GO:0046872">
    <property type="term" value="F:metal ion binding"/>
    <property type="evidence" value="ECO:0007669"/>
    <property type="project" value="UniProtKB-KW"/>
</dbReference>
<proteinExistence type="inferred from homology"/>
<dbReference type="Pfam" id="PF00204">
    <property type="entry name" value="DNA_gyraseB"/>
    <property type="match status" value="1"/>
</dbReference>
<dbReference type="SMART" id="SM00387">
    <property type="entry name" value="HATPase_c"/>
    <property type="match status" value="1"/>
</dbReference>
<dbReference type="FunFam" id="3.30.565.10:FF:000002">
    <property type="entry name" value="DNA gyrase subunit B"/>
    <property type="match status" value="1"/>
</dbReference>
<organism evidence="12 13">
    <name type="scientific">Natronosalvus hydrolyticus</name>
    <dbReference type="NCBI Taxonomy" id="2979988"/>
    <lineage>
        <taxon>Archaea</taxon>
        <taxon>Methanobacteriati</taxon>
        <taxon>Methanobacteriota</taxon>
        <taxon>Stenosarchaea group</taxon>
        <taxon>Halobacteria</taxon>
        <taxon>Halobacteriales</taxon>
        <taxon>Natrialbaceae</taxon>
        <taxon>Natronosalvus</taxon>
    </lineage>
</organism>
<dbReference type="NCBIfam" id="NF011501">
    <property type="entry name" value="PRK14939.1"/>
    <property type="match status" value="1"/>
</dbReference>
<comment type="function">
    <text evidence="10">A type II topoisomerase that negatively supercoils closed circular double-stranded (ds) DNA in an ATP-dependent manner to modulate DNA topology and maintain chromosomes in an underwound state. Negative supercoiling favors strand separation, and DNA replication, transcription, recombination and repair, all of which involve strand separation. Also able to catalyze the interconversion of other topological isomers of dsDNA rings, including catenanes and knotted rings. Type II topoisomerases break and join 2 DNA strands simultaneously in an ATP-dependent manner.</text>
</comment>
<keyword evidence="8" id="KW-0238">DNA-binding</keyword>
<dbReference type="CDD" id="cd16928">
    <property type="entry name" value="HATPase_GyrB-like"/>
    <property type="match status" value="1"/>
</dbReference>
<dbReference type="InterPro" id="IPR034160">
    <property type="entry name" value="TOPRIM_GyrB"/>
</dbReference>
<dbReference type="InterPro" id="IPR013760">
    <property type="entry name" value="Topo_IIA-like_dom_sf"/>
</dbReference>
<feature type="binding site" evidence="10">
    <location>
        <position position="508"/>
    </location>
    <ligand>
        <name>Mg(2+)</name>
        <dbReference type="ChEBI" id="CHEBI:18420"/>
        <label>2</label>
    </ligand>
</feature>
<dbReference type="PRINTS" id="PR00418">
    <property type="entry name" value="TPI2FAMILY"/>
</dbReference>
<dbReference type="GO" id="GO:0003677">
    <property type="term" value="F:DNA binding"/>
    <property type="evidence" value="ECO:0007669"/>
    <property type="project" value="UniProtKB-KW"/>
</dbReference>
<dbReference type="Gene3D" id="3.30.565.10">
    <property type="entry name" value="Histidine kinase-like ATPase, C-terminal domain"/>
    <property type="match status" value="1"/>
</dbReference>
<dbReference type="Pfam" id="PF02518">
    <property type="entry name" value="HATPase_c"/>
    <property type="match status" value="1"/>
</dbReference>
<comment type="subunit">
    <text evidence="10">Heterotetramer, composed of two GyrA and two GyrB chains. In the heterotetramer, GyrA contains the active site tyrosine that forms a transient covalent intermediate with DNA, while GyrB binds cofactors and catalyzes ATP hydrolysis.</text>
</comment>
<comment type="cofactor">
    <cofactor evidence="10">
        <name>Mg(2+)</name>
        <dbReference type="ChEBI" id="CHEBI:18420"/>
    </cofactor>
    <cofactor evidence="10">
        <name>Mn(2+)</name>
        <dbReference type="ChEBI" id="CHEBI:29035"/>
    </cofactor>
    <cofactor evidence="10">
        <name>Ca(2+)</name>
        <dbReference type="ChEBI" id="CHEBI:29108"/>
    </cofactor>
    <text evidence="10">Binds two Mg(2+) per subunit. The magnesium ions form salt bridges with both the protein and the DNA. Can also accept other divalent metal cations, such as Mn(2+) or Ca(2+).</text>
</comment>
<dbReference type="HAMAP" id="MF_01898">
    <property type="entry name" value="GyrB"/>
    <property type="match status" value="1"/>
</dbReference>
<feature type="binding site" evidence="10">
    <location>
        <position position="506"/>
    </location>
    <ligand>
        <name>Mg(2+)</name>
        <dbReference type="ChEBI" id="CHEBI:18420"/>
        <label>2</label>
    </ligand>
</feature>
<dbReference type="SMART" id="SM00433">
    <property type="entry name" value="TOP2c"/>
    <property type="match status" value="1"/>
</dbReference>
<comment type="similarity">
    <text evidence="2 10">Belongs to the type II topoisomerase GyrB family.</text>
</comment>
<dbReference type="InterPro" id="IPR006171">
    <property type="entry name" value="TOPRIM_dom"/>
</dbReference>
<comment type="miscellaneous">
    <text evidence="10">Few gyrases are as efficient as E.coli at forming negative supercoils. Not all organisms have 2 type II topoisomerases; in organisms with a single type II topoisomerase this enzyme also has to decatenate newly replicated chromosomes.</text>
</comment>
<dbReference type="AlphaFoldDB" id="A0AAP2Z7Q3"/>
<evidence type="ECO:0000256" key="6">
    <source>
        <dbReference type="ARBA" id="ARBA00022842"/>
    </source>
</evidence>
<dbReference type="GO" id="GO:0005737">
    <property type="term" value="C:cytoplasm"/>
    <property type="evidence" value="ECO:0007669"/>
    <property type="project" value="UniProtKB-SubCell"/>
</dbReference>
<dbReference type="GO" id="GO:0034335">
    <property type="term" value="F:DNA negative supercoiling activity"/>
    <property type="evidence" value="ECO:0007669"/>
    <property type="project" value="UniProtKB-ARBA"/>
</dbReference>
<dbReference type="NCBIfam" id="NF004189">
    <property type="entry name" value="PRK05644.1"/>
    <property type="match status" value="1"/>
</dbReference>
<sequence>MSQDSEYGAGQIQVLEGLEAVQKRPAMYIGSTDTRGLHHLVYEVVDNSIDEALAGHCDDITVTIHDDDAVTVADDGRGIPVDTHEEYDRPALEVILTVLHAGGKFDSKSYQVSGGLHGVGVSVVNALSSRFEVTVKRDGGVFEHAFEHGEPQGDMARVRDLEPDEETGTEITFWPDTEIFETTEFAFSTLSNRLRELAFLNSGVRITLRDERETDNEGTFVEETYVYDGGIREFVEYLNETRSALHDDIIYFEDADQDIQVEVAMQATEELQGSIHAFANNINTREGGTHLTGFKTALTRVVNDYASENDLLSDLEENLRGDDIREGLTAVISIKHPDPQFEGQTKTKLGNSEVRGIVESAMHEGLQTYFEENPDTAQAIVMKAVEAAKARKAAKKAEELTRRKSALDSTSLPGKLADCQTKDPDEAELFIAEGDSAGGSAKQARNPEFQAVLPIKGKILNVEKHRLDRILENDEIRNMITAIGAGIGDEFDIDNIRYKKIIMATDADVDGAHIRTLLLTFFYRHMRPLLEGGYVYATQPPLYRIRYRGETYDAMTDVERDEIVAEKCDGNPTQVQRFKGLGEMNPEQLWSTTMNPENRILKQIAVEDAAAADKMFSVLMGDAVGPRKQFIKDHAPEAEWIDI</sequence>
<name>A0AAP2Z7Q3_9EURY</name>
<evidence type="ECO:0000256" key="2">
    <source>
        <dbReference type="ARBA" id="ARBA00010708"/>
    </source>
</evidence>
<dbReference type="PANTHER" id="PTHR45866">
    <property type="entry name" value="DNA GYRASE/TOPOISOMERASE SUBUNIT B"/>
    <property type="match status" value="1"/>
</dbReference>
<evidence type="ECO:0000256" key="9">
    <source>
        <dbReference type="ARBA" id="ARBA00023235"/>
    </source>
</evidence>
<dbReference type="InterPro" id="IPR002288">
    <property type="entry name" value="DNA_gyrase_B_C"/>
</dbReference>
<dbReference type="PRINTS" id="PR01159">
    <property type="entry name" value="DNAGYRASEB"/>
</dbReference>
<gene>
    <name evidence="10 12" type="primary">gyrB</name>
    <name evidence="12" type="ORF">OB919_09520</name>
</gene>
<feature type="site" description="Interaction with DNA" evidence="10">
    <location>
        <position position="461"/>
    </location>
</feature>
<dbReference type="InterPro" id="IPR018522">
    <property type="entry name" value="TopoIIA_CS"/>
</dbReference>
<feature type="site" description="Interaction with DNA" evidence="10">
    <location>
        <position position="458"/>
    </location>
</feature>
<dbReference type="NCBIfam" id="TIGR01059">
    <property type="entry name" value="gyrB"/>
    <property type="match status" value="1"/>
</dbReference>
<dbReference type="Pfam" id="PF01751">
    <property type="entry name" value="Toprim"/>
    <property type="match status" value="1"/>
</dbReference>
<evidence type="ECO:0000313" key="13">
    <source>
        <dbReference type="Proteomes" id="UP001321047"/>
    </source>
</evidence>
<keyword evidence="7 10" id="KW-0799">Topoisomerase</keyword>
<dbReference type="FunFam" id="3.30.230.10:FF:000005">
    <property type="entry name" value="DNA gyrase subunit B"/>
    <property type="match status" value="1"/>
</dbReference>
<comment type="caution">
    <text evidence="12">The sequence shown here is derived from an EMBL/GenBank/DDBJ whole genome shotgun (WGS) entry which is preliminary data.</text>
</comment>
<feature type="domain" description="Toprim" evidence="11">
    <location>
        <begin position="427"/>
        <end position="541"/>
    </location>
</feature>
<dbReference type="InterPro" id="IPR013759">
    <property type="entry name" value="Topo_IIA_B_C"/>
</dbReference>
<keyword evidence="6 10" id="KW-0460">Magnesium</keyword>
<dbReference type="PROSITE" id="PS00177">
    <property type="entry name" value="TOPOISOMERASE_II"/>
    <property type="match status" value="1"/>
</dbReference>
<dbReference type="GO" id="GO:0006265">
    <property type="term" value="P:DNA topological change"/>
    <property type="evidence" value="ECO:0007669"/>
    <property type="project" value="UniProtKB-UniRule"/>
</dbReference>
<dbReference type="InterPro" id="IPR020568">
    <property type="entry name" value="Ribosomal_Su5_D2-typ_SF"/>
</dbReference>
<evidence type="ECO:0000256" key="3">
    <source>
        <dbReference type="ARBA" id="ARBA00022723"/>
    </source>
</evidence>
<dbReference type="InterPro" id="IPR011557">
    <property type="entry name" value="GyrB"/>
</dbReference>
<dbReference type="GO" id="GO:0005524">
    <property type="term" value="F:ATP binding"/>
    <property type="evidence" value="ECO:0007669"/>
    <property type="project" value="UniProtKB-UniRule"/>
</dbReference>